<accession>A0A381WYK6</accession>
<evidence type="ECO:0000313" key="2">
    <source>
        <dbReference type="EMBL" id="SVA57412.1"/>
    </source>
</evidence>
<dbReference type="AlphaFoldDB" id="A0A381WYK6"/>
<evidence type="ECO:0000259" key="1">
    <source>
        <dbReference type="PROSITE" id="PS50173"/>
    </source>
</evidence>
<dbReference type="PANTHER" id="PTHR11076:SF33">
    <property type="entry name" value="DNA POLYMERASE KAPPA"/>
    <property type="match status" value="1"/>
</dbReference>
<dbReference type="InterPro" id="IPR001126">
    <property type="entry name" value="UmuC"/>
</dbReference>
<dbReference type="PANTHER" id="PTHR11076">
    <property type="entry name" value="DNA REPAIR POLYMERASE UMUC / TRANSFERASE FAMILY MEMBER"/>
    <property type="match status" value="1"/>
</dbReference>
<proteinExistence type="predicted"/>
<dbReference type="GO" id="GO:0003887">
    <property type="term" value="F:DNA-directed DNA polymerase activity"/>
    <property type="evidence" value="ECO:0007669"/>
    <property type="project" value="TreeGrafter"/>
</dbReference>
<feature type="domain" description="UmuC" evidence="1">
    <location>
        <begin position="6"/>
        <end position="155"/>
    </location>
</feature>
<reference evidence="2" key="1">
    <citation type="submission" date="2018-05" db="EMBL/GenBank/DDBJ databases">
        <authorList>
            <person name="Lanie J.A."/>
            <person name="Ng W.-L."/>
            <person name="Kazmierczak K.M."/>
            <person name="Andrzejewski T.M."/>
            <person name="Davidsen T.M."/>
            <person name="Wayne K.J."/>
            <person name="Tettelin H."/>
            <person name="Glass J.I."/>
            <person name="Rusch D."/>
            <person name="Podicherti R."/>
            <person name="Tsui H.-C.T."/>
            <person name="Winkler M.E."/>
        </authorList>
    </citation>
    <scope>NUCLEOTIDE SEQUENCE</scope>
</reference>
<dbReference type="EMBL" id="UINC01013258">
    <property type="protein sequence ID" value="SVA57412.1"/>
    <property type="molecule type" value="Genomic_DNA"/>
</dbReference>
<dbReference type="InterPro" id="IPR017961">
    <property type="entry name" value="DNA_pol_Y-fam_little_finger"/>
</dbReference>
<gene>
    <name evidence="2" type="ORF">METZ01_LOCUS110266</name>
</gene>
<dbReference type="InterPro" id="IPR050116">
    <property type="entry name" value="DNA_polymerase-Y"/>
</dbReference>
<name>A0A381WYK6_9ZZZZ</name>
<dbReference type="Pfam" id="PF00817">
    <property type="entry name" value="IMS"/>
    <property type="match status" value="1"/>
</dbReference>
<feature type="non-terminal residue" evidence="2">
    <location>
        <position position="1"/>
    </location>
</feature>
<organism evidence="2">
    <name type="scientific">marine metagenome</name>
    <dbReference type="NCBI Taxonomy" id="408172"/>
    <lineage>
        <taxon>unclassified sequences</taxon>
        <taxon>metagenomes</taxon>
        <taxon>ecological metagenomes</taxon>
    </lineage>
</organism>
<dbReference type="InterPro" id="IPR043128">
    <property type="entry name" value="Rev_trsase/Diguanyl_cyclase"/>
</dbReference>
<dbReference type="Gene3D" id="3.40.1170.60">
    <property type="match status" value="1"/>
</dbReference>
<sequence length="390" mass="44405">VIERDVFHIRLKNMELQAERIMDPVLKTRPVAIISSHHPGGTVVSLSPEAEDEGLFPGMKVSVVRKISHGVQLLPYNRSLYARINQYVYQTVSMFTPVVEPQGVGEFFLDMNGMRAIRGHVQNTGLSIIQRIQEQTSIMGRVGISVNKLVSRIVTSVVPETIHEVKSGAEAQFLAPLQPLVLPTVQERPVHRLLRFLWIKQVNHIQSMAGRPDEFRTFFGIYALQLAREVQGKDSSVVKPPQLEDHILEQTVLPEDTNDESVLHAVVKDLAEQVAFKLRKRREVADRVKLEIHYTDGHQRHRMGKITGIDDDSVITVFRKLFDRANERRNRIRTILVDASNFHSYVNQENLFVTEESRNMAVSKAIETVRQKYGVRSLQTADVFQALGRI</sequence>
<dbReference type="GO" id="GO:0042276">
    <property type="term" value="P:error-prone translesion synthesis"/>
    <property type="evidence" value="ECO:0007669"/>
    <property type="project" value="TreeGrafter"/>
</dbReference>
<dbReference type="GO" id="GO:0009432">
    <property type="term" value="P:SOS response"/>
    <property type="evidence" value="ECO:0007669"/>
    <property type="project" value="TreeGrafter"/>
</dbReference>
<dbReference type="GO" id="GO:0005829">
    <property type="term" value="C:cytosol"/>
    <property type="evidence" value="ECO:0007669"/>
    <property type="project" value="TreeGrafter"/>
</dbReference>
<dbReference type="SUPFAM" id="SSF56672">
    <property type="entry name" value="DNA/RNA polymerases"/>
    <property type="match status" value="1"/>
</dbReference>
<dbReference type="Gene3D" id="3.30.1490.100">
    <property type="entry name" value="DNA polymerase, Y-family, little finger domain"/>
    <property type="match status" value="1"/>
</dbReference>
<dbReference type="PROSITE" id="PS50173">
    <property type="entry name" value="UMUC"/>
    <property type="match status" value="1"/>
</dbReference>
<dbReference type="Pfam" id="PF11799">
    <property type="entry name" value="IMS_C"/>
    <property type="match status" value="1"/>
</dbReference>
<dbReference type="Gene3D" id="3.30.70.270">
    <property type="match status" value="1"/>
</dbReference>
<dbReference type="InterPro" id="IPR036775">
    <property type="entry name" value="DNA_pol_Y-fam_lit_finger_sf"/>
</dbReference>
<dbReference type="GO" id="GO:0003684">
    <property type="term" value="F:damaged DNA binding"/>
    <property type="evidence" value="ECO:0007669"/>
    <property type="project" value="InterPro"/>
</dbReference>
<dbReference type="SUPFAM" id="SSF100879">
    <property type="entry name" value="Lesion bypass DNA polymerase (Y-family), little finger domain"/>
    <property type="match status" value="1"/>
</dbReference>
<protein>
    <recommendedName>
        <fullName evidence="1">UmuC domain-containing protein</fullName>
    </recommendedName>
</protein>
<dbReference type="GO" id="GO:0006281">
    <property type="term" value="P:DNA repair"/>
    <property type="evidence" value="ECO:0007669"/>
    <property type="project" value="InterPro"/>
</dbReference>
<dbReference type="InterPro" id="IPR043502">
    <property type="entry name" value="DNA/RNA_pol_sf"/>
</dbReference>